<evidence type="ECO:0000256" key="4">
    <source>
        <dbReference type="ARBA" id="ARBA00023098"/>
    </source>
</evidence>
<dbReference type="InterPro" id="IPR025110">
    <property type="entry name" value="AMP-bd_C"/>
</dbReference>
<dbReference type="Proteomes" id="UP000752292">
    <property type="component" value="Unassembled WGS sequence"/>
</dbReference>
<dbReference type="PANTHER" id="PTHR43859:SF4">
    <property type="entry name" value="BUTANOATE--COA LIGASE AAE1-RELATED"/>
    <property type="match status" value="1"/>
</dbReference>
<organism evidence="6 7">
    <name type="scientific">Tectimicrobiota bacterium</name>
    <dbReference type="NCBI Taxonomy" id="2528274"/>
    <lineage>
        <taxon>Bacteria</taxon>
        <taxon>Pseudomonadati</taxon>
        <taxon>Nitrospinota/Tectimicrobiota group</taxon>
        <taxon>Candidatus Tectimicrobiota</taxon>
    </lineage>
</organism>
<dbReference type="EMBL" id="JACQRX010000154">
    <property type="protein sequence ID" value="MBI4251500.1"/>
    <property type="molecule type" value="Genomic_DNA"/>
</dbReference>
<protein>
    <submittedName>
        <fullName evidence="6">AMP-binding protein</fullName>
    </submittedName>
</protein>
<feature type="non-terminal residue" evidence="6">
    <location>
        <position position="1"/>
    </location>
</feature>
<dbReference type="InterPro" id="IPR045851">
    <property type="entry name" value="AMP-bd_C_sf"/>
</dbReference>
<sequence>RRDLPAGELGEILLRGPKVFPGYWNNREASEAVLVDGWFHTGDIGRMDREGYLYIVDRKKDVIVSGGENIASTEVERVIYEDPRVAECAVVGVSDERWGEVPYAFVVPKPGHRDIGEEILARCAANLAKFKVPKGVTFIDALPRNPSGKVLKRDLRERAALVRRGP</sequence>
<keyword evidence="4" id="KW-0443">Lipid metabolism</keyword>
<dbReference type="AlphaFoldDB" id="A0A933E9F2"/>
<evidence type="ECO:0000256" key="2">
    <source>
        <dbReference type="ARBA" id="ARBA00022598"/>
    </source>
</evidence>
<dbReference type="SUPFAM" id="SSF56801">
    <property type="entry name" value="Acetyl-CoA synthetase-like"/>
    <property type="match status" value="1"/>
</dbReference>
<dbReference type="GO" id="GO:0006631">
    <property type="term" value="P:fatty acid metabolic process"/>
    <property type="evidence" value="ECO:0007669"/>
    <property type="project" value="UniProtKB-KW"/>
</dbReference>
<dbReference type="InterPro" id="IPR042099">
    <property type="entry name" value="ANL_N_sf"/>
</dbReference>
<evidence type="ECO:0000259" key="5">
    <source>
        <dbReference type="Pfam" id="PF13193"/>
    </source>
</evidence>
<reference evidence="6" key="1">
    <citation type="submission" date="2020-07" db="EMBL/GenBank/DDBJ databases">
        <title>Huge and variable diversity of episymbiotic CPR bacteria and DPANN archaea in groundwater ecosystems.</title>
        <authorList>
            <person name="He C.Y."/>
            <person name="Keren R."/>
            <person name="Whittaker M."/>
            <person name="Farag I.F."/>
            <person name="Doudna J."/>
            <person name="Cate J.H.D."/>
            <person name="Banfield J.F."/>
        </authorList>
    </citation>
    <scope>NUCLEOTIDE SEQUENCE</scope>
    <source>
        <strain evidence="6">NC_groundwater_1370_Ag_S-0.2um_69_93</strain>
    </source>
</reference>
<dbReference type="GO" id="GO:0016874">
    <property type="term" value="F:ligase activity"/>
    <property type="evidence" value="ECO:0007669"/>
    <property type="project" value="UniProtKB-KW"/>
</dbReference>
<dbReference type="Pfam" id="PF13193">
    <property type="entry name" value="AMP-binding_C"/>
    <property type="match status" value="1"/>
</dbReference>
<dbReference type="Gene3D" id="3.40.50.12780">
    <property type="entry name" value="N-terminal domain of ligase-like"/>
    <property type="match status" value="1"/>
</dbReference>
<comment type="similarity">
    <text evidence="1">Belongs to the ATP-dependent AMP-binding enzyme family.</text>
</comment>
<evidence type="ECO:0000256" key="1">
    <source>
        <dbReference type="ARBA" id="ARBA00006432"/>
    </source>
</evidence>
<feature type="domain" description="AMP-binding enzyme C-terminal" evidence="5">
    <location>
        <begin position="74"/>
        <end position="149"/>
    </location>
</feature>
<dbReference type="Gene3D" id="3.30.300.30">
    <property type="match status" value="1"/>
</dbReference>
<dbReference type="PANTHER" id="PTHR43859">
    <property type="entry name" value="ACYL-ACTIVATING ENZYME"/>
    <property type="match status" value="1"/>
</dbReference>
<accession>A0A933E9F2</accession>
<dbReference type="FunFam" id="3.30.300.30:FF:000008">
    <property type="entry name" value="2,3-dihydroxybenzoate-AMP ligase"/>
    <property type="match status" value="1"/>
</dbReference>
<keyword evidence="2" id="KW-0436">Ligase</keyword>
<evidence type="ECO:0000313" key="7">
    <source>
        <dbReference type="Proteomes" id="UP000752292"/>
    </source>
</evidence>
<keyword evidence="3" id="KW-0276">Fatty acid metabolism</keyword>
<comment type="caution">
    <text evidence="6">The sequence shown here is derived from an EMBL/GenBank/DDBJ whole genome shotgun (WGS) entry which is preliminary data.</text>
</comment>
<proteinExistence type="inferred from homology"/>
<name>A0A933E9F2_UNCTE</name>
<gene>
    <name evidence="6" type="ORF">HY618_03490</name>
</gene>
<evidence type="ECO:0000313" key="6">
    <source>
        <dbReference type="EMBL" id="MBI4251500.1"/>
    </source>
</evidence>
<evidence type="ECO:0000256" key="3">
    <source>
        <dbReference type="ARBA" id="ARBA00022832"/>
    </source>
</evidence>